<dbReference type="GO" id="GO:0000103">
    <property type="term" value="P:sulfate assimilation"/>
    <property type="evidence" value="ECO:0007669"/>
    <property type="project" value="TreeGrafter"/>
</dbReference>
<evidence type="ECO:0000256" key="11">
    <source>
        <dbReference type="SAM" id="MobiDB-lite"/>
    </source>
</evidence>
<dbReference type="RefSeq" id="XP_025349032.1">
    <property type="nucleotide sequence ID" value="XM_025492110.1"/>
</dbReference>
<reference evidence="12 13" key="1">
    <citation type="journal article" date="2018" name="Mol. Biol. Evol.">
        <title>Broad Genomic Sampling Reveals a Smut Pathogenic Ancestry of the Fungal Clade Ustilaginomycotina.</title>
        <authorList>
            <person name="Kijpornyongpan T."/>
            <person name="Mondo S.J."/>
            <person name="Barry K."/>
            <person name="Sandor L."/>
            <person name="Lee J."/>
            <person name="Lipzen A."/>
            <person name="Pangilinan J."/>
            <person name="LaButti K."/>
            <person name="Hainaut M."/>
            <person name="Henrissat B."/>
            <person name="Grigoriev I.V."/>
            <person name="Spatafora J.W."/>
            <person name="Aime M.C."/>
        </authorList>
    </citation>
    <scope>NUCLEOTIDE SEQUENCE [LARGE SCALE GENOMIC DNA]</scope>
    <source>
        <strain evidence="12 13">MCA 4718</strain>
    </source>
</reference>
<comment type="catalytic activity">
    <reaction evidence="7">
        <text>adenosine 2',5'-bisphosphate + H2O = AMP + phosphate</text>
        <dbReference type="Rhea" id="RHEA:77643"/>
        <dbReference type="ChEBI" id="CHEBI:15377"/>
        <dbReference type="ChEBI" id="CHEBI:43474"/>
        <dbReference type="ChEBI" id="CHEBI:194156"/>
        <dbReference type="ChEBI" id="CHEBI:456215"/>
        <dbReference type="EC" id="3.1.3.7"/>
    </reaction>
    <physiologicalReaction direction="left-to-right" evidence="7">
        <dbReference type="Rhea" id="RHEA:77644"/>
    </physiologicalReaction>
</comment>
<dbReference type="CDD" id="cd01517">
    <property type="entry name" value="PAP_phosphatase"/>
    <property type="match status" value="1"/>
</dbReference>
<organism evidence="12 13">
    <name type="scientific">Pseudomicrostroma glucosiphilum</name>
    <dbReference type="NCBI Taxonomy" id="1684307"/>
    <lineage>
        <taxon>Eukaryota</taxon>
        <taxon>Fungi</taxon>
        <taxon>Dikarya</taxon>
        <taxon>Basidiomycota</taxon>
        <taxon>Ustilaginomycotina</taxon>
        <taxon>Exobasidiomycetes</taxon>
        <taxon>Microstromatales</taxon>
        <taxon>Microstromatales incertae sedis</taxon>
        <taxon>Pseudomicrostroma</taxon>
    </lineage>
</organism>
<dbReference type="EMBL" id="KZ819324">
    <property type="protein sequence ID" value="PWN21872.1"/>
    <property type="molecule type" value="Genomic_DNA"/>
</dbReference>
<dbReference type="GeneID" id="37013844"/>
<evidence type="ECO:0000256" key="8">
    <source>
        <dbReference type="ARBA" id="ARBA00044479"/>
    </source>
</evidence>
<evidence type="ECO:0000256" key="4">
    <source>
        <dbReference type="ARBA" id="ARBA00022723"/>
    </source>
</evidence>
<dbReference type="AlphaFoldDB" id="A0A316U9M9"/>
<dbReference type="GO" id="GO:0046872">
    <property type="term" value="F:metal ion binding"/>
    <property type="evidence" value="ECO:0007669"/>
    <property type="project" value="UniProtKB-KW"/>
</dbReference>
<dbReference type="SUPFAM" id="SSF56655">
    <property type="entry name" value="Carbohydrate phosphatase"/>
    <property type="match status" value="1"/>
</dbReference>
<evidence type="ECO:0000256" key="9">
    <source>
        <dbReference type="ARBA" id="ARBA00044484"/>
    </source>
</evidence>
<dbReference type="EC" id="3.1.3.7" evidence="3"/>
<dbReference type="Gene3D" id="3.40.190.80">
    <property type="match status" value="1"/>
</dbReference>
<dbReference type="Proteomes" id="UP000245942">
    <property type="component" value="Unassembled WGS sequence"/>
</dbReference>
<dbReference type="OrthoDB" id="411145at2759"/>
<keyword evidence="4 10" id="KW-0479">Metal-binding</keyword>
<dbReference type="InterPro" id="IPR051090">
    <property type="entry name" value="Inositol_monoP_superfamily"/>
</dbReference>
<feature type="binding site" evidence="10">
    <location>
        <position position="156"/>
    </location>
    <ligand>
        <name>Mg(2+)</name>
        <dbReference type="ChEBI" id="CHEBI:18420"/>
        <label>1</label>
        <note>catalytic</note>
    </ligand>
</feature>
<feature type="region of interest" description="Disordered" evidence="11">
    <location>
        <begin position="102"/>
        <end position="121"/>
    </location>
</feature>
<dbReference type="InterPro" id="IPR000760">
    <property type="entry name" value="Inositol_monophosphatase-like"/>
</dbReference>
<accession>A0A316U9M9</accession>
<feature type="binding site" evidence="10">
    <location>
        <position position="155"/>
    </location>
    <ligand>
        <name>Mg(2+)</name>
        <dbReference type="ChEBI" id="CHEBI:18420"/>
        <label>1</label>
        <note>catalytic</note>
    </ligand>
</feature>
<dbReference type="GO" id="GO:0046854">
    <property type="term" value="P:phosphatidylinositol phosphate biosynthetic process"/>
    <property type="evidence" value="ECO:0007669"/>
    <property type="project" value="InterPro"/>
</dbReference>
<evidence type="ECO:0000256" key="2">
    <source>
        <dbReference type="ARBA" id="ARBA00009759"/>
    </source>
</evidence>
<evidence type="ECO:0000256" key="5">
    <source>
        <dbReference type="ARBA" id="ARBA00022801"/>
    </source>
</evidence>
<evidence type="ECO:0000256" key="10">
    <source>
        <dbReference type="PIRSR" id="PIRSR600760-2"/>
    </source>
</evidence>
<comment type="catalytic activity">
    <reaction evidence="8">
        <text>adenosine 3',5'-bisphosphate + H2O = AMP + phosphate</text>
        <dbReference type="Rhea" id="RHEA:10040"/>
        <dbReference type="ChEBI" id="CHEBI:15377"/>
        <dbReference type="ChEBI" id="CHEBI:43474"/>
        <dbReference type="ChEBI" id="CHEBI:58343"/>
        <dbReference type="ChEBI" id="CHEBI:456215"/>
        <dbReference type="EC" id="3.1.3.7"/>
    </reaction>
    <physiologicalReaction direction="left-to-right" evidence="8">
        <dbReference type="Rhea" id="RHEA:10041"/>
    </physiologicalReaction>
</comment>
<proteinExistence type="inferred from homology"/>
<dbReference type="PROSITE" id="PS00629">
    <property type="entry name" value="IMP_1"/>
    <property type="match status" value="1"/>
</dbReference>
<keyword evidence="5" id="KW-0378">Hydrolase</keyword>
<comment type="catalytic activity">
    <reaction evidence="9">
        <text>3'-phosphoadenylyl sulfate + H2O = adenosine 5'-phosphosulfate + phosphate</text>
        <dbReference type="Rhea" id="RHEA:77639"/>
        <dbReference type="ChEBI" id="CHEBI:15377"/>
        <dbReference type="ChEBI" id="CHEBI:43474"/>
        <dbReference type="ChEBI" id="CHEBI:58243"/>
        <dbReference type="ChEBI" id="CHEBI:58339"/>
        <dbReference type="EC" id="3.1.3.7"/>
    </reaction>
    <physiologicalReaction direction="left-to-right" evidence="9">
        <dbReference type="Rhea" id="RHEA:77640"/>
    </physiologicalReaction>
</comment>
<dbReference type="InterPro" id="IPR020583">
    <property type="entry name" value="Inositol_monoP_metal-BS"/>
</dbReference>
<comment type="cofactor">
    <cofactor evidence="1 10">
        <name>Mg(2+)</name>
        <dbReference type="ChEBI" id="CHEBI:18420"/>
    </cofactor>
</comment>
<comment type="similarity">
    <text evidence="2">Belongs to the inositol monophosphatase superfamily.</text>
</comment>
<dbReference type="GO" id="GO:0008441">
    <property type="term" value="F:3'(2'),5'-bisphosphate nucleotidase activity"/>
    <property type="evidence" value="ECO:0007669"/>
    <property type="project" value="UniProtKB-EC"/>
</dbReference>
<dbReference type="PANTHER" id="PTHR43200:SF6">
    <property type="entry name" value="3'(2'),5'-BISPHOSPHATE NUCLEOTIDASE"/>
    <property type="match status" value="1"/>
</dbReference>
<protein>
    <recommendedName>
        <fullName evidence="3">3'(2'),5'-bisphosphate nucleotidase</fullName>
        <ecNumber evidence="3">3.1.3.7</ecNumber>
    </recommendedName>
</protein>
<sequence>MSSSSSALPISSPELTVALSAVLRASLATTQIFKTIPSSLTKSDKSPVTLGDFAAQAIVNTLIAKYFPDDGIVAEEEASALREDEQLRGKVGELVKMALEKDEQSLTGTKESELPSGSKKWSAEDWEQSDRFLSALDRGNFNGGPSGRFWALDPIDGTKGFLRGGQYAICLALVENGEPILACMACPNLPYAVSDEKPKEGDRSGVRGDGSVFIAVKGKGAFHRSIAPPSAAFEPIKMNSLSGGLSSASFCESVEAGHSSQGTNARIAELLGISSPPVRMDSQAKYASVARGDGDIYLRLPVGDGSYVEKIWDHAAGALLCEEAGGSVSDCSGKRLDFGKGRTLSANKGVVVALKGRHTEVVEAVKKALIEEGRGNLLGEQK</sequence>
<feature type="binding site" evidence="10">
    <location>
        <position position="153"/>
    </location>
    <ligand>
        <name>Mg(2+)</name>
        <dbReference type="ChEBI" id="CHEBI:18420"/>
        <label>1</label>
        <note>catalytic</note>
    </ligand>
</feature>
<dbReference type="PANTHER" id="PTHR43200">
    <property type="entry name" value="PHOSPHATASE"/>
    <property type="match status" value="1"/>
</dbReference>
<keyword evidence="6 10" id="KW-0460">Magnesium</keyword>
<evidence type="ECO:0000256" key="7">
    <source>
        <dbReference type="ARBA" id="ARBA00044466"/>
    </source>
</evidence>
<feature type="binding site" evidence="10">
    <location>
        <position position="75"/>
    </location>
    <ligand>
        <name>Mg(2+)</name>
        <dbReference type="ChEBI" id="CHEBI:18420"/>
        <label>1</label>
        <note>catalytic</note>
    </ligand>
</feature>
<keyword evidence="13" id="KW-1185">Reference proteome</keyword>
<dbReference type="Gene3D" id="3.30.540.10">
    <property type="entry name" value="Fructose-1,6-Bisphosphatase, subunit A, domain 1"/>
    <property type="match status" value="1"/>
</dbReference>
<evidence type="ECO:0000256" key="3">
    <source>
        <dbReference type="ARBA" id="ARBA00012633"/>
    </source>
</evidence>
<dbReference type="NCBIfam" id="TIGR01330">
    <property type="entry name" value="bisphos_HAL2"/>
    <property type="match status" value="1"/>
</dbReference>
<evidence type="ECO:0000313" key="12">
    <source>
        <dbReference type="EMBL" id="PWN21872.1"/>
    </source>
</evidence>
<evidence type="ECO:0000256" key="1">
    <source>
        <dbReference type="ARBA" id="ARBA00001946"/>
    </source>
</evidence>
<feature type="binding site" evidence="10">
    <location>
        <position position="313"/>
    </location>
    <ligand>
        <name>Mg(2+)</name>
        <dbReference type="ChEBI" id="CHEBI:18420"/>
        <label>1</label>
        <note>catalytic</note>
    </ligand>
</feature>
<dbReference type="PROSITE" id="PS00630">
    <property type="entry name" value="IMP_2"/>
    <property type="match status" value="1"/>
</dbReference>
<dbReference type="FunFam" id="3.40.190.80:FF:000003">
    <property type="entry name" value="PAP-specific phosphatase HAL2-like"/>
    <property type="match status" value="1"/>
</dbReference>
<dbReference type="Pfam" id="PF00459">
    <property type="entry name" value="Inositol_P"/>
    <property type="match status" value="1"/>
</dbReference>
<evidence type="ECO:0000313" key="13">
    <source>
        <dbReference type="Proteomes" id="UP000245942"/>
    </source>
</evidence>
<dbReference type="STRING" id="1684307.A0A316U9M9"/>
<name>A0A316U9M9_9BASI</name>
<evidence type="ECO:0000256" key="6">
    <source>
        <dbReference type="ARBA" id="ARBA00022842"/>
    </source>
</evidence>
<gene>
    <name evidence="12" type="ORF">BCV69DRAFT_281786</name>
</gene>
<dbReference type="InterPro" id="IPR020550">
    <property type="entry name" value="Inositol_monophosphatase_CS"/>
</dbReference>
<dbReference type="InterPro" id="IPR006239">
    <property type="entry name" value="DPNP"/>
</dbReference>